<keyword evidence="5 8" id="KW-1133">Transmembrane helix</keyword>
<comment type="subcellular location">
    <subcellularLocation>
        <location evidence="1">Cell membrane</location>
        <topology evidence="1">Multi-pass membrane protein</topology>
    </subcellularLocation>
</comment>
<evidence type="ECO:0000256" key="1">
    <source>
        <dbReference type="ARBA" id="ARBA00004651"/>
    </source>
</evidence>
<dbReference type="GO" id="GO:0005886">
    <property type="term" value="C:plasma membrane"/>
    <property type="evidence" value="ECO:0007669"/>
    <property type="project" value="UniProtKB-SubCell"/>
</dbReference>
<feature type="compositionally biased region" description="Low complexity" evidence="7">
    <location>
        <begin position="71"/>
        <end position="83"/>
    </location>
</feature>
<evidence type="ECO:0008006" key="11">
    <source>
        <dbReference type="Google" id="ProtNLM"/>
    </source>
</evidence>
<reference evidence="9 10" key="1">
    <citation type="submission" date="2014-05" db="EMBL/GenBank/DDBJ databases">
        <title>Draft Genome Sequence of Kitasatospora cheerisanensis KCTC 2395.</title>
        <authorList>
            <person name="Nam D.H."/>
        </authorList>
    </citation>
    <scope>NUCLEOTIDE SEQUENCE [LARGE SCALE GENOMIC DNA]</scope>
    <source>
        <strain evidence="9 10">KCTC 2395</strain>
    </source>
</reference>
<evidence type="ECO:0000256" key="7">
    <source>
        <dbReference type="SAM" id="MobiDB-lite"/>
    </source>
</evidence>
<dbReference type="EMBL" id="JNBY01000131">
    <property type="protein sequence ID" value="KDN81789.1"/>
    <property type="molecule type" value="Genomic_DNA"/>
</dbReference>
<dbReference type="InterPro" id="IPR050171">
    <property type="entry name" value="MFS_Transporters"/>
</dbReference>
<evidence type="ECO:0000256" key="2">
    <source>
        <dbReference type="ARBA" id="ARBA00022448"/>
    </source>
</evidence>
<dbReference type="PANTHER" id="PTHR23517:SF2">
    <property type="entry name" value="MULTIDRUG RESISTANCE PROTEIN MDTH"/>
    <property type="match status" value="1"/>
</dbReference>
<dbReference type="Proteomes" id="UP000027178">
    <property type="component" value="Unassembled WGS sequence"/>
</dbReference>
<evidence type="ECO:0000256" key="8">
    <source>
        <dbReference type="SAM" id="Phobius"/>
    </source>
</evidence>
<keyword evidence="2" id="KW-0813">Transport</keyword>
<evidence type="ECO:0000313" key="10">
    <source>
        <dbReference type="Proteomes" id="UP000027178"/>
    </source>
</evidence>
<feature type="transmembrane region" description="Helical" evidence="8">
    <location>
        <begin position="415"/>
        <end position="436"/>
    </location>
</feature>
<gene>
    <name evidence="9" type="ORF">KCH_65090</name>
</gene>
<feature type="compositionally biased region" description="Polar residues" evidence="7">
    <location>
        <begin position="1"/>
        <end position="18"/>
    </location>
</feature>
<protein>
    <recommendedName>
        <fullName evidence="11">MFS transporter</fullName>
    </recommendedName>
</protein>
<evidence type="ECO:0000313" key="9">
    <source>
        <dbReference type="EMBL" id="KDN81789.1"/>
    </source>
</evidence>
<dbReference type="HOGENOM" id="CLU_622244_0_0_11"/>
<keyword evidence="3" id="KW-1003">Cell membrane</keyword>
<accession>A0A066YP88</accession>
<dbReference type="SUPFAM" id="SSF103473">
    <property type="entry name" value="MFS general substrate transporter"/>
    <property type="match status" value="1"/>
</dbReference>
<evidence type="ECO:0000256" key="6">
    <source>
        <dbReference type="ARBA" id="ARBA00023136"/>
    </source>
</evidence>
<feature type="region of interest" description="Disordered" evidence="7">
    <location>
        <begin position="1"/>
        <end position="246"/>
    </location>
</feature>
<feature type="compositionally biased region" description="Basic and acidic residues" evidence="7">
    <location>
        <begin position="157"/>
        <end position="170"/>
    </location>
</feature>
<keyword evidence="10" id="KW-1185">Reference proteome</keyword>
<dbReference type="InterPro" id="IPR036259">
    <property type="entry name" value="MFS_trans_sf"/>
</dbReference>
<evidence type="ECO:0000256" key="3">
    <source>
        <dbReference type="ARBA" id="ARBA00022475"/>
    </source>
</evidence>
<feature type="transmembrane region" description="Helical" evidence="8">
    <location>
        <begin position="329"/>
        <end position="359"/>
    </location>
</feature>
<dbReference type="eggNOG" id="COG0477">
    <property type="taxonomic scope" value="Bacteria"/>
</dbReference>
<comment type="caution">
    <text evidence="9">The sequence shown here is derived from an EMBL/GenBank/DDBJ whole genome shotgun (WGS) entry which is preliminary data.</text>
</comment>
<evidence type="ECO:0000256" key="5">
    <source>
        <dbReference type="ARBA" id="ARBA00022989"/>
    </source>
</evidence>
<name>A0A066YP88_9ACTN</name>
<dbReference type="Gene3D" id="1.20.1250.20">
    <property type="entry name" value="MFS general substrate transporter like domains"/>
    <property type="match status" value="1"/>
</dbReference>
<feature type="compositionally biased region" description="Basic residues" evidence="7">
    <location>
        <begin position="210"/>
        <end position="242"/>
    </location>
</feature>
<dbReference type="AlphaFoldDB" id="A0A066YP88"/>
<sequence length="440" mass="47330">MNQVAARSSTPRANSNIDPNGKRIPGSWEPWCPVGHDRHRRARRAPLPAARRPGAAPARRDDRRQHRRQRALLLRQRALLHPAGRARRRPVGDRPGRRRGRRHAGRRALRPARRQARAPPAAVRPRADAGRRRPRLRLRARLRAVRRRHRRRHRAGTRRDRGAQRADRAPAARGRPGPLPGPAALGDERRPDARRRRRGARPPAGQPLGLRHRAGTGRRQLRRHLAAAARPARRAGARRGARPHGAARTALADRRYLLVAGLHAVLELQFAMLEIGIPLWIAAHTAAPRALVAVVAVVNSLSVVLFQVRAGRGVVDVRSAAKACARGGVLLGAACLVYAAAGGRGTGAAVALVLGGILLHSLAELLTSAGGWTLSLDLADPAAHGEYQGVFMSGQAGSHVIGPLIVTATVLAHGVAGWAVLGALLAAAGLAMPVAARRRF</sequence>
<dbReference type="PATRIC" id="fig|1348663.4.peg.6297"/>
<evidence type="ECO:0000256" key="4">
    <source>
        <dbReference type="ARBA" id="ARBA00022692"/>
    </source>
</evidence>
<feature type="transmembrane region" description="Helical" evidence="8">
    <location>
        <begin position="256"/>
        <end position="281"/>
    </location>
</feature>
<keyword evidence="6 8" id="KW-0472">Membrane</keyword>
<feature type="compositionally biased region" description="Basic residues" evidence="7">
    <location>
        <begin position="132"/>
        <end position="156"/>
    </location>
</feature>
<feature type="compositionally biased region" description="Basic residues" evidence="7">
    <location>
        <begin position="96"/>
        <end position="116"/>
    </location>
</feature>
<organism evidence="9 10">
    <name type="scientific">Kitasatospora cheerisanensis KCTC 2395</name>
    <dbReference type="NCBI Taxonomy" id="1348663"/>
    <lineage>
        <taxon>Bacteria</taxon>
        <taxon>Bacillati</taxon>
        <taxon>Actinomycetota</taxon>
        <taxon>Actinomycetes</taxon>
        <taxon>Kitasatosporales</taxon>
        <taxon>Streptomycetaceae</taxon>
        <taxon>Kitasatospora</taxon>
    </lineage>
</organism>
<feature type="transmembrane region" description="Helical" evidence="8">
    <location>
        <begin position="287"/>
        <end position="308"/>
    </location>
</feature>
<proteinExistence type="predicted"/>
<dbReference type="PANTHER" id="PTHR23517">
    <property type="entry name" value="RESISTANCE PROTEIN MDTM, PUTATIVE-RELATED-RELATED"/>
    <property type="match status" value="1"/>
</dbReference>
<feature type="compositionally biased region" description="Low complexity" evidence="7">
    <location>
        <begin position="45"/>
        <end position="57"/>
    </location>
</feature>
<keyword evidence="4 8" id="KW-0812">Transmembrane</keyword>